<dbReference type="SMART" id="SM00278">
    <property type="entry name" value="HhH1"/>
    <property type="match status" value="1"/>
</dbReference>
<dbReference type="Pfam" id="PF14520">
    <property type="entry name" value="HHH_5"/>
    <property type="match status" value="1"/>
</dbReference>
<dbReference type="KEGG" id="csq:CSCA_3732"/>
<dbReference type="Gene3D" id="3.40.50.450">
    <property type="match status" value="1"/>
</dbReference>
<dbReference type="InterPro" id="IPR003583">
    <property type="entry name" value="Hlx-hairpin-Hlx_DNA-bd_motif"/>
</dbReference>
<dbReference type="AlphaFoldDB" id="A0A0E3MAP7"/>
<evidence type="ECO:0000259" key="1">
    <source>
        <dbReference type="SMART" id="SM00278"/>
    </source>
</evidence>
<dbReference type="PANTHER" id="PTHR43022:SF1">
    <property type="entry name" value="PROTEIN SMF"/>
    <property type="match status" value="1"/>
</dbReference>
<name>A0A0E3MAP7_CLOSL</name>
<dbReference type="InterPro" id="IPR010994">
    <property type="entry name" value="RuvA_2-like"/>
</dbReference>
<reference evidence="2 3" key="1">
    <citation type="journal article" date="2015" name="J. Biotechnol.">
        <title>Complete genome sequence of a malodorant-producing acetogen, Clostridium scatologenes ATCC 25775(T).</title>
        <authorList>
            <person name="Zhu Z."/>
            <person name="Guo T."/>
            <person name="Zheng H."/>
            <person name="Song T."/>
            <person name="Ouyang P."/>
            <person name="Xie J."/>
        </authorList>
    </citation>
    <scope>NUCLEOTIDE SEQUENCE [LARGE SCALE GENOMIC DNA]</scope>
    <source>
        <strain evidence="2 3">ATCC 25775</strain>
    </source>
</reference>
<dbReference type="InterPro" id="IPR003488">
    <property type="entry name" value="DprA"/>
</dbReference>
<dbReference type="SUPFAM" id="SSF47781">
    <property type="entry name" value="RuvA domain 2-like"/>
    <property type="match status" value="1"/>
</dbReference>
<evidence type="ECO:0000313" key="3">
    <source>
        <dbReference type="Proteomes" id="UP000033115"/>
    </source>
</evidence>
<dbReference type="GO" id="GO:0006281">
    <property type="term" value="P:DNA repair"/>
    <property type="evidence" value="ECO:0007669"/>
    <property type="project" value="InterPro"/>
</dbReference>
<keyword evidence="3" id="KW-1185">Reference proteome</keyword>
<feature type="domain" description="Helix-hairpin-helix DNA-binding motif class 1" evidence="1">
    <location>
        <begin position="38"/>
        <end position="57"/>
    </location>
</feature>
<dbReference type="RefSeq" id="WP_242860942.1">
    <property type="nucleotide sequence ID" value="NZ_CP009933.1"/>
</dbReference>
<dbReference type="EMBL" id="CP009933">
    <property type="protein sequence ID" value="AKA70857.1"/>
    <property type="molecule type" value="Genomic_DNA"/>
</dbReference>
<gene>
    <name evidence="2" type="ORF">CSCA_3732</name>
</gene>
<sequence length="125" mass="14359">MDIYWIWLSELQKIGVITAKKLLHKFKTPKNIFNATNEELMNVEGIGEKTAEIILNSKCDIMSRSNLIMKKCEKNNIRLLTINDFLYPLEVKNIKDSPILLYYLGTINKDCMGVGIVGCTRYGKK</sequence>
<organism evidence="2 3">
    <name type="scientific">Clostridium scatologenes</name>
    <dbReference type="NCBI Taxonomy" id="1548"/>
    <lineage>
        <taxon>Bacteria</taxon>
        <taxon>Bacillati</taxon>
        <taxon>Bacillota</taxon>
        <taxon>Clostridia</taxon>
        <taxon>Eubacteriales</taxon>
        <taxon>Clostridiaceae</taxon>
        <taxon>Clostridium</taxon>
    </lineage>
</organism>
<proteinExistence type="predicted"/>
<protein>
    <submittedName>
        <fullName evidence="2">DNA protecting protein DprA</fullName>
    </submittedName>
</protein>
<dbReference type="GO" id="GO:0009294">
    <property type="term" value="P:DNA-mediated transformation"/>
    <property type="evidence" value="ECO:0007669"/>
    <property type="project" value="InterPro"/>
</dbReference>
<accession>A0A0E3MAP7</accession>
<dbReference type="Proteomes" id="UP000033115">
    <property type="component" value="Chromosome"/>
</dbReference>
<dbReference type="STRING" id="1548.CSCA_3732"/>
<dbReference type="PANTHER" id="PTHR43022">
    <property type="entry name" value="PROTEIN SMF"/>
    <property type="match status" value="1"/>
</dbReference>
<evidence type="ECO:0000313" key="2">
    <source>
        <dbReference type="EMBL" id="AKA70857.1"/>
    </source>
</evidence>
<dbReference type="HOGENOM" id="CLU_1988795_0_0_9"/>
<dbReference type="GO" id="GO:0003677">
    <property type="term" value="F:DNA binding"/>
    <property type="evidence" value="ECO:0007669"/>
    <property type="project" value="InterPro"/>
</dbReference>